<sequence>MKVLAMDTSNQALTVAVVVDDQVIANFQLNKKTNHSLTLMPAIEAVMKASDLVPADLDRIVVAKGPGSYTGIRIAVTTAKTLAKTLDIELVGVSSLAGIAANILTDELIVPIFDARRNNVYAGIYQWQDNKLTNVLPDQHIPLPELLNKLQQKAIFVGEAEKFLSDIQTMIPDAKVTISQLNLPSGAVLAKLAEDFLPENNIDGFVPAYLKRVEAEEKWLATHEAGSDYVEKV</sequence>
<reference evidence="2 3" key="1">
    <citation type="submission" date="2021-06" db="EMBL/GenBank/DDBJ databases">
        <title>Enterococcus alishanensis sp. nov., a novel lactic acid bacterium isolated from fresh coffee beans.</title>
        <authorList>
            <person name="Chen Y.-S."/>
        </authorList>
    </citation>
    <scope>NUCLEOTIDE SEQUENCE [LARGE SCALE GENOMIC DNA]</scope>
    <source>
        <strain evidence="2 3">ALS3</strain>
    </source>
</reference>
<keyword evidence="2" id="KW-0808">Transferase</keyword>
<dbReference type="EMBL" id="JAHUZB010000002">
    <property type="protein sequence ID" value="MBV7389946.1"/>
    <property type="molecule type" value="Genomic_DNA"/>
</dbReference>
<dbReference type="PANTHER" id="PTHR11735">
    <property type="entry name" value="TRNA N6-ADENOSINE THREONYLCARBAMOYLTRANSFERASE"/>
    <property type="match status" value="1"/>
</dbReference>
<feature type="domain" description="Gcp-like" evidence="1">
    <location>
        <begin position="23"/>
        <end position="219"/>
    </location>
</feature>
<keyword evidence="2" id="KW-0012">Acyltransferase</keyword>
<organism evidence="2 3">
    <name type="scientific">Enterococcus alishanensis</name>
    <dbReference type="NCBI Taxonomy" id="1303817"/>
    <lineage>
        <taxon>Bacteria</taxon>
        <taxon>Bacillati</taxon>
        <taxon>Bacillota</taxon>
        <taxon>Bacilli</taxon>
        <taxon>Lactobacillales</taxon>
        <taxon>Enterococcaceae</taxon>
        <taxon>Enterococcus</taxon>
    </lineage>
</organism>
<dbReference type="InterPro" id="IPR000905">
    <property type="entry name" value="Gcp-like_dom"/>
</dbReference>
<dbReference type="NCBIfam" id="TIGR03725">
    <property type="entry name" value="T6A_YeaZ"/>
    <property type="match status" value="1"/>
</dbReference>
<comment type="caution">
    <text evidence="2">The sequence shown here is derived from an EMBL/GenBank/DDBJ whole genome shotgun (WGS) entry which is preliminary data.</text>
</comment>
<dbReference type="RefSeq" id="WP_218325003.1">
    <property type="nucleotide sequence ID" value="NZ_JAHUZB010000002.1"/>
</dbReference>
<dbReference type="InterPro" id="IPR022496">
    <property type="entry name" value="T6A_TsaB"/>
</dbReference>
<dbReference type="EC" id="2.3.1.234" evidence="2"/>
<evidence type="ECO:0000313" key="2">
    <source>
        <dbReference type="EMBL" id="MBV7389946.1"/>
    </source>
</evidence>
<dbReference type="PANTHER" id="PTHR11735:SF11">
    <property type="entry name" value="TRNA THREONYLCARBAMOYLADENOSINE BIOSYNTHESIS PROTEIN TSAB"/>
    <property type="match status" value="1"/>
</dbReference>
<name>A0ABS6TAL3_9ENTE</name>
<accession>A0ABS6TAL3</accession>
<proteinExistence type="predicted"/>
<keyword evidence="3" id="KW-1185">Reference proteome</keyword>
<dbReference type="CDD" id="cd24032">
    <property type="entry name" value="ASKHA_NBD_TsaB"/>
    <property type="match status" value="1"/>
</dbReference>
<dbReference type="Pfam" id="PF00814">
    <property type="entry name" value="TsaD"/>
    <property type="match status" value="1"/>
</dbReference>
<evidence type="ECO:0000259" key="1">
    <source>
        <dbReference type="Pfam" id="PF00814"/>
    </source>
</evidence>
<dbReference type="Proteomes" id="UP000774130">
    <property type="component" value="Unassembled WGS sequence"/>
</dbReference>
<dbReference type="GO" id="GO:0061711">
    <property type="term" value="F:tRNA N(6)-L-threonylcarbamoyladenine synthase activity"/>
    <property type="evidence" value="ECO:0007669"/>
    <property type="project" value="UniProtKB-EC"/>
</dbReference>
<gene>
    <name evidence="2" type="primary">tsaB</name>
    <name evidence="2" type="ORF">KUA55_04585</name>
</gene>
<evidence type="ECO:0000313" key="3">
    <source>
        <dbReference type="Proteomes" id="UP000774130"/>
    </source>
</evidence>
<protein>
    <submittedName>
        <fullName evidence="2">tRNA (Adenosine(37)-N6)-threonylcarbamoyltransferase complex dimerization subunit type 1 TsaB</fullName>
        <ecNumber evidence="2">2.3.1.234</ecNumber>
    </submittedName>
</protein>